<accession>A0A314ZIN1</accession>
<dbReference type="Proteomes" id="UP000250321">
    <property type="component" value="Unassembled WGS sequence"/>
</dbReference>
<evidence type="ECO:0000313" key="1">
    <source>
        <dbReference type="EMBL" id="PQQ18500.1"/>
    </source>
</evidence>
<evidence type="ECO:0000313" key="2">
    <source>
        <dbReference type="Proteomes" id="UP000250321"/>
    </source>
</evidence>
<sequence>MEKSLGELARIWETEISHGELGKKEKYLPTLLALLDLKKLISKELCLLRPNRAGSCKHGAAHPYPSLPMEGMTVNQGKDKFVFLMVNFDRDKYTDVVYEIKFKFGGELKDMGAPEPVAKFSSFNIRVARI</sequence>
<name>A0A314ZIN1_PRUYE</name>
<organism evidence="1 2">
    <name type="scientific">Prunus yedoensis var. nudiflora</name>
    <dbReference type="NCBI Taxonomy" id="2094558"/>
    <lineage>
        <taxon>Eukaryota</taxon>
        <taxon>Viridiplantae</taxon>
        <taxon>Streptophyta</taxon>
        <taxon>Embryophyta</taxon>
        <taxon>Tracheophyta</taxon>
        <taxon>Spermatophyta</taxon>
        <taxon>Magnoliopsida</taxon>
        <taxon>eudicotyledons</taxon>
        <taxon>Gunneridae</taxon>
        <taxon>Pentapetalae</taxon>
        <taxon>rosids</taxon>
        <taxon>fabids</taxon>
        <taxon>Rosales</taxon>
        <taxon>Rosaceae</taxon>
        <taxon>Amygdaloideae</taxon>
        <taxon>Amygdaleae</taxon>
        <taxon>Prunus</taxon>
    </lineage>
</organism>
<comment type="caution">
    <text evidence="1">The sequence shown here is derived from an EMBL/GenBank/DDBJ whole genome shotgun (WGS) entry which is preliminary data.</text>
</comment>
<gene>
    <name evidence="1" type="ORF">Pyn_37684</name>
</gene>
<dbReference type="AlphaFoldDB" id="A0A314ZIN1"/>
<proteinExistence type="predicted"/>
<reference evidence="1 2" key="1">
    <citation type="submission" date="2018-02" db="EMBL/GenBank/DDBJ databases">
        <title>Draft genome of wild Prunus yedoensis var. nudiflora.</title>
        <authorList>
            <person name="Baek S."/>
            <person name="Kim J.-H."/>
            <person name="Choi K."/>
            <person name="Kim G.-B."/>
            <person name="Cho A."/>
            <person name="Jang H."/>
            <person name="Shin C.-H."/>
            <person name="Yu H.-J."/>
            <person name="Mun J.-H."/>
        </authorList>
    </citation>
    <scope>NUCLEOTIDE SEQUENCE [LARGE SCALE GENOMIC DNA]</scope>
    <source>
        <strain evidence="2">cv. Jeju island</strain>
        <tissue evidence="1">Leaf</tissue>
    </source>
</reference>
<protein>
    <submittedName>
        <fullName evidence="1">Uncharacterized protein</fullName>
    </submittedName>
</protein>
<dbReference type="EMBL" id="PJQY01000106">
    <property type="protein sequence ID" value="PQQ18500.1"/>
    <property type="molecule type" value="Genomic_DNA"/>
</dbReference>
<keyword evidence="2" id="KW-1185">Reference proteome</keyword>